<evidence type="ECO:0000256" key="1">
    <source>
        <dbReference type="ARBA" id="ARBA00007068"/>
    </source>
</evidence>
<dbReference type="InterPro" id="IPR016117">
    <property type="entry name" value="ArgJ-like_dom_sf"/>
</dbReference>
<dbReference type="Proteomes" id="UP000592181">
    <property type="component" value="Unassembled WGS sequence"/>
</dbReference>
<keyword evidence="2" id="KW-0378">Hydrolase</keyword>
<dbReference type="GO" id="GO:0004177">
    <property type="term" value="F:aminopeptidase activity"/>
    <property type="evidence" value="ECO:0007669"/>
    <property type="project" value="TreeGrafter"/>
</dbReference>
<gene>
    <name evidence="2" type="ORF">BJY28_000238</name>
</gene>
<dbReference type="CDD" id="cd02252">
    <property type="entry name" value="nylC_like"/>
    <property type="match status" value="1"/>
</dbReference>
<dbReference type="AlphaFoldDB" id="A0A852WYT5"/>
<organism evidence="2 3">
    <name type="scientific">Janibacter alkaliphilus</name>
    <dbReference type="NCBI Taxonomy" id="1069963"/>
    <lineage>
        <taxon>Bacteria</taxon>
        <taxon>Bacillati</taxon>
        <taxon>Actinomycetota</taxon>
        <taxon>Actinomycetes</taxon>
        <taxon>Micrococcales</taxon>
        <taxon>Intrasporangiaceae</taxon>
        <taxon>Janibacter</taxon>
    </lineage>
</organism>
<evidence type="ECO:0000313" key="3">
    <source>
        <dbReference type="Proteomes" id="UP000592181"/>
    </source>
</evidence>
<comment type="similarity">
    <text evidence="1">Belongs to the peptidase S58 family.</text>
</comment>
<dbReference type="EC" id="3.5.1.-" evidence="2"/>
<evidence type="ECO:0000313" key="2">
    <source>
        <dbReference type="EMBL" id="NYG35769.1"/>
    </source>
</evidence>
<name>A0A852WYT5_9MICO</name>
<protein>
    <submittedName>
        <fullName evidence="2">Putative pantetheine hydrolase</fullName>
        <ecNumber evidence="2">3.5.1.-</ecNumber>
    </submittedName>
</protein>
<dbReference type="SUPFAM" id="SSF56266">
    <property type="entry name" value="DmpA/ArgJ-like"/>
    <property type="match status" value="1"/>
</dbReference>
<dbReference type="Gene3D" id="3.60.70.12">
    <property type="entry name" value="L-amino peptidase D-ALA esterase/amidase"/>
    <property type="match status" value="1"/>
</dbReference>
<reference evidence="2 3" key="1">
    <citation type="submission" date="2020-07" db="EMBL/GenBank/DDBJ databases">
        <title>Sequencing the genomes of 1000 actinobacteria strains.</title>
        <authorList>
            <person name="Klenk H.-P."/>
        </authorList>
    </citation>
    <scope>NUCLEOTIDE SEQUENCE [LARGE SCALE GENOMIC DNA]</scope>
    <source>
        <strain evidence="2 3">DSM 24723</strain>
    </source>
</reference>
<comment type="caution">
    <text evidence="2">The sequence shown here is derived from an EMBL/GenBank/DDBJ whole genome shotgun (WGS) entry which is preliminary data.</text>
</comment>
<keyword evidence="3" id="KW-1185">Reference proteome</keyword>
<dbReference type="InterPro" id="IPR005321">
    <property type="entry name" value="Peptidase_S58_DmpA"/>
</dbReference>
<dbReference type="EMBL" id="JACBZX010000001">
    <property type="protein sequence ID" value="NYG35769.1"/>
    <property type="molecule type" value="Genomic_DNA"/>
</dbReference>
<dbReference type="Pfam" id="PF03576">
    <property type="entry name" value="Peptidase_S58"/>
    <property type="match status" value="1"/>
</dbReference>
<sequence length="350" mass="35232">MQAARTGTHDALTDVPGIRVGHATRDEPGWLTGTTVVLPPPGTVGGIDVRGGGPGTRESDLLDPRHLVDAVDAVVLTGGSAFGLGTADGVMAELFAQGRGWPAGQTPEQVVPIVPAMVLFDLGRGGTWEHHPGPDDGRAAVLAATDGPVPVGSVGAGCGAAAGGLRGGIGTASAVLEDGTTVAALVACNALGSPLAADGRLLAHPSLSPAEQAALGEPDPDRVAEHRRRRAQAAAALRAGTATTIGVVATDADLDKAGCSMLARVAHDGLARAVSPVHTAFDGDTFVGLSTRARGRPDPLTVVELQTEAAHCVTRAVARALLAVTTLDRSEAAGEVLTAYRDLLRPADPQ</sequence>
<dbReference type="PANTHER" id="PTHR36512">
    <property type="entry name" value="D-AMINOPEPTIDASE"/>
    <property type="match status" value="1"/>
</dbReference>
<dbReference type="PANTHER" id="PTHR36512:SF3">
    <property type="entry name" value="BLR5678 PROTEIN"/>
    <property type="match status" value="1"/>
</dbReference>
<proteinExistence type="inferred from homology"/>
<dbReference type="RefSeq" id="WP_179461386.1">
    <property type="nucleotide sequence ID" value="NZ_JACBZX010000001.1"/>
</dbReference>
<accession>A0A852WYT5</accession>